<proteinExistence type="predicted"/>
<sequence>MKKFLILAFIVLSNSAIGQISNINMNGAPARLTPYTGIEGSPYLFEDWSRANIGLTNAGLKENVAYKFNIYDNELEVINEAGNTIYLTKDFVEYVELERPSIILANAQQQGLLPRLLFKKGFDSVKGIEANDLVNVIAEGNKYTLIRKFYADLVTPPKNSYAPTAGRMFVFEETYYLIDRNDKVSSVKSKTNIILKALNPEDQEMAKQIIKDRKLDLGREDHLVIFFTDLNKG</sequence>
<protein>
    <submittedName>
        <fullName evidence="2">Uncharacterized protein</fullName>
    </submittedName>
</protein>
<dbReference type="EMBL" id="FMXE01000038">
    <property type="protein sequence ID" value="SDA94074.1"/>
    <property type="molecule type" value="Genomic_DNA"/>
</dbReference>
<evidence type="ECO:0000313" key="2">
    <source>
        <dbReference type="EMBL" id="SDA94074.1"/>
    </source>
</evidence>
<accession>A0A1G5ZH41</accession>
<gene>
    <name evidence="2" type="ORF">SAMN03080617_03844</name>
</gene>
<reference evidence="3" key="1">
    <citation type="submission" date="2016-10" db="EMBL/GenBank/DDBJ databases">
        <authorList>
            <person name="Varghese N."/>
            <person name="Submissions S."/>
        </authorList>
    </citation>
    <scope>NUCLEOTIDE SEQUENCE [LARGE SCALE GENOMIC DNA]</scope>
    <source>
        <strain evidence="3">DSM 22703</strain>
    </source>
</reference>
<name>A0A1G5ZH41_9BACT</name>
<feature type="chain" id="PRO_5011735090" evidence="1">
    <location>
        <begin position="19"/>
        <end position="233"/>
    </location>
</feature>
<dbReference type="Proteomes" id="UP000198756">
    <property type="component" value="Unassembled WGS sequence"/>
</dbReference>
<evidence type="ECO:0000313" key="3">
    <source>
        <dbReference type="Proteomes" id="UP000198756"/>
    </source>
</evidence>
<keyword evidence="1" id="KW-0732">Signal</keyword>
<feature type="signal peptide" evidence="1">
    <location>
        <begin position="1"/>
        <end position="18"/>
    </location>
</feature>
<organism evidence="2 3">
    <name type="scientific">Algoriphagus alkaliphilus</name>
    <dbReference type="NCBI Taxonomy" id="279824"/>
    <lineage>
        <taxon>Bacteria</taxon>
        <taxon>Pseudomonadati</taxon>
        <taxon>Bacteroidota</taxon>
        <taxon>Cytophagia</taxon>
        <taxon>Cytophagales</taxon>
        <taxon>Cyclobacteriaceae</taxon>
        <taxon>Algoriphagus</taxon>
    </lineage>
</organism>
<dbReference type="RefSeq" id="WP_092733757.1">
    <property type="nucleotide sequence ID" value="NZ_FMXE01000038.1"/>
</dbReference>
<dbReference type="STRING" id="279824.SAMN03080617_03844"/>
<dbReference type="OrthoDB" id="680837at2"/>
<keyword evidence="3" id="KW-1185">Reference proteome</keyword>
<evidence type="ECO:0000256" key="1">
    <source>
        <dbReference type="SAM" id="SignalP"/>
    </source>
</evidence>
<dbReference type="AlphaFoldDB" id="A0A1G5ZH41"/>